<dbReference type="Proteomes" id="UP000033188">
    <property type="component" value="Chromosome 2"/>
</dbReference>
<keyword evidence="4" id="KW-1185">Reference proteome</keyword>
<dbReference type="KEGG" id="bbig:BBBOND_0200050"/>
<keyword evidence="2" id="KW-0472">Membrane</keyword>
<evidence type="ECO:0000313" key="4">
    <source>
        <dbReference type="Proteomes" id="UP000033188"/>
    </source>
</evidence>
<accession>A0A061D2M4</accession>
<evidence type="ECO:0000256" key="1">
    <source>
        <dbReference type="SAM" id="Coils"/>
    </source>
</evidence>
<evidence type="ECO:0008006" key="5">
    <source>
        <dbReference type="Google" id="ProtNLM"/>
    </source>
</evidence>
<name>A0A061D2M4_BABBI</name>
<feature type="transmembrane region" description="Helical" evidence="2">
    <location>
        <begin position="1745"/>
        <end position="1768"/>
    </location>
</feature>
<evidence type="ECO:0000256" key="2">
    <source>
        <dbReference type="SAM" id="Phobius"/>
    </source>
</evidence>
<organism evidence="3 4">
    <name type="scientific">Babesia bigemina</name>
    <dbReference type="NCBI Taxonomy" id="5866"/>
    <lineage>
        <taxon>Eukaryota</taxon>
        <taxon>Sar</taxon>
        <taxon>Alveolata</taxon>
        <taxon>Apicomplexa</taxon>
        <taxon>Aconoidasida</taxon>
        <taxon>Piroplasmida</taxon>
        <taxon>Babesiidae</taxon>
        <taxon>Babesia</taxon>
    </lineage>
</organism>
<dbReference type="GeneID" id="24563389"/>
<dbReference type="RefSeq" id="XP_012767034.1">
    <property type="nucleotide sequence ID" value="XM_012911580.1"/>
</dbReference>
<feature type="coiled-coil region" evidence="1">
    <location>
        <begin position="202"/>
        <end position="229"/>
    </location>
</feature>
<keyword evidence="2" id="KW-1133">Transmembrane helix</keyword>
<feature type="coiled-coil region" evidence="1">
    <location>
        <begin position="293"/>
        <end position="320"/>
    </location>
</feature>
<dbReference type="VEuPathDB" id="PiroplasmaDB:BBBOND_0200050"/>
<evidence type="ECO:0000313" key="3">
    <source>
        <dbReference type="EMBL" id="CDR94848.1"/>
    </source>
</evidence>
<proteinExistence type="predicted"/>
<protein>
    <recommendedName>
        <fullName evidence="5">C3H1-type domain-containing protein</fullName>
    </recommendedName>
</protein>
<gene>
    <name evidence="3" type="ORF">BBBOND_0200050</name>
</gene>
<keyword evidence="1" id="KW-0175">Coiled coil</keyword>
<dbReference type="EMBL" id="LK391708">
    <property type="protein sequence ID" value="CDR94848.1"/>
    <property type="molecule type" value="Genomic_DNA"/>
</dbReference>
<keyword evidence="2" id="KW-0812">Transmembrane</keyword>
<sequence>MGFLSGVLSNIHKHLGQHKNEINIAIEALNTNKHLGKKGFSVAIVKVVEGVGRYNDAVRNSNNHVKNKITDFDREMKRLKKTVSEDLKNNSAAGAGRIVQGSVDSADQLVETCLSNANKFNKSLDTAKHENVRNAINDCNSIVRDDVNKARACVKLETEQFAALSSKQQEDRKVMREKIERCLTDLGTCVNDSIKKKVAKLVEDLGLKVKEIKRQLVEIQGKLVEYIRELTTWIDKAQPLINSAFEKVKEILEDINDGNSVKKPSLIKSTVTQIEGAVAMLKGAGEDAGKVVKEKVSAALKQVKEMNDALKQDLYSVKQEIQKAIVNHVKKQIKTPYDELEGNVKQDLTTLKGNIKSEVNAIVLSSNEFSDQFTATQHAIDAAIQKVHNKVNNFKHLSNFNTFASDFDSSVPMLTSIGASGNDFLQSLSEYLNLLCKDVMGPSSKAMEMIAAGIETSIGTHRLDETVIIADKHRKSLQQLLDIDASSSSMSALKILLGKDFDAPEFDLQKSATKIRRLRQQLTVQHPQSAKLKKQDLIDILNDLGNIAGAVSDHSEKVVKAAMKAIKAKVKGEISSATQIILNEAGTIKSGVQNGKVGEKVVYGEHDGDRQDVRGLKALVNQFDTKIKSALSTFRDKFESDFFKMKEPSSGEHDYELGPNLMKTFKTAYDALKDGKLKDDTFQKDVDEILNKEIGGTILAGGAAADRISNIEKNKFPNYDAQVNQDSLGLENPDQLAGKLPKAITEIKKQVEGAVKDVVKFYSYAEEDLKKVTTALQQLCQAVKAAGDNAHSDLKQLKETYFNQSEFVNGGIRIIKYQLTNLQEDDLTKAINEATKFLTDAAKIREQTVGSLKIDVDGQVKEVKRQLTSELDKQYITTMALQLDHFADRVTEHLKGLPEAIEKDKHTGFKGFMEAFEGKPEVKPRDKYAFEAPTVELSKLEAFKGAVTKPHNSKKEEFKTLSQEFKKWYINLHLYVNKETVRVNNEENSKKHPAGTDVHDYQRRLLAMYDRFNELMSHITNANRYDHQISGLLDRLLEALHDLKPDGFSQPSTPIIDCVSSGFTSFVGLLRNVYISAYDTQTFDGLLCTEETKTDDSGQAKKLTQLTDHGRKCAKVFLTLLCTLLSSLTVLKHNCKSLTKQQINKSTDVGRQFAELGFRVSDDGKQNGELHDTSLITGEYVANSLTFRIKNANNIEHLKTCQRNKDRLTNNVSIFDILKCIYHHFEEYNEVCHLASSSSKSPCSVYEMLVWLTGLPYTAANSVMRHATITELFENPDKQVTDGEISGTLVGDSPIKARPYDITFDRVIRAIDHVCSKSYDVLTTVAGHGDADTTYGSDFCNNSLKLRYPSSGEDCFQMLLDVLWRLLPALRYLQMQCVLNDKYSGWANCQYGKGVPPSNWPCSDHPSDETKCQANCQANGKPTCRPTSPLQSYLHDCLVGYLPHRVTSIGCKSVCSNCPRNKPGMPCLTPMGFRGFSGSARTGKDIYEMINTFFGTGLISSVLCLVPKPPSTLPEHFSFASSLVKDWQYGGSSKENDFQSCIETSIDKLSIRLNESRSKFTDTLRDVYGSSSSSHSAQGHVAAYTDLASLSRNATCSGLDVQCGPYLQSTCYDAYNYLAHKHTDTYLSWALYLPWEFWNYLKSLLDAFQQIDCGSFGCRGCPCKPGSHGKEANCKCNTIVGCRGVAPTFYSYGFTLGDAQALMRTDSVKNCANFVTQLKALLNSNYFRTLFEKCDEFIFTIRAPFLWMTVALWSLSIFYLICVMVGRLDVLHIRSHLRTPSSHRITAQSLLAAAQVGRLAKISYLQP</sequence>
<reference evidence="4" key="1">
    <citation type="submission" date="2014-06" db="EMBL/GenBank/DDBJ databases">
        <authorList>
            <person name="Aslett M."/>
            <person name="De Silva N."/>
        </authorList>
    </citation>
    <scope>NUCLEOTIDE SEQUENCE [LARGE SCALE GENOMIC DNA]</scope>
    <source>
        <strain evidence="4">Bond</strain>
    </source>
</reference>